<name>A0ABU3S8Q6_9HYPH</name>
<protein>
    <submittedName>
        <fullName evidence="1">Uncharacterized protein</fullName>
    </submittedName>
</protein>
<evidence type="ECO:0000313" key="1">
    <source>
        <dbReference type="EMBL" id="MDU0341153.1"/>
    </source>
</evidence>
<organism evidence="1 2">
    <name type="scientific">Bosea rubneri</name>
    <dbReference type="NCBI Taxonomy" id="3075434"/>
    <lineage>
        <taxon>Bacteria</taxon>
        <taxon>Pseudomonadati</taxon>
        <taxon>Pseudomonadota</taxon>
        <taxon>Alphaproteobacteria</taxon>
        <taxon>Hyphomicrobiales</taxon>
        <taxon>Boseaceae</taxon>
        <taxon>Bosea</taxon>
    </lineage>
</organism>
<accession>A0ABU3S8Q6</accession>
<dbReference type="RefSeq" id="WP_316018987.1">
    <property type="nucleotide sequence ID" value="NZ_JAWDID010000020.1"/>
</dbReference>
<evidence type="ECO:0000313" key="2">
    <source>
        <dbReference type="Proteomes" id="UP001254257"/>
    </source>
</evidence>
<keyword evidence="2" id="KW-1185">Reference proteome</keyword>
<dbReference type="EMBL" id="JAWDID010000020">
    <property type="protein sequence ID" value="MDU0341153.1"/>
    <property type="molecule type" value="Genomic_DNA"/>
</dbReference>
<proteinExistence type="predicted"/>
<comment type="caution">
    <text evidence="1">The sequence shown here is derived from an EMBL/GenBank/DDBJ whole genome shotgun (WGS) entry which is preliminary data.</text>
</comment>
<reference evidence="1 2" key="1">
    <citation type="submission" date="2023-09" db="EMBL/GenBank/DDBJ databases">
        <title>Whole genome shotgun sequencing (WGS) of Bosea sp. ZW T0_25, isolated from stored onions (Allium cepa).</title>
        <authorList>
            <person name="Stoll D.A."/>
            <person name="Huch M."/>
        </authorList>
    </citation>
    <scope>NUCLEOTIDE SEQUENCE [LARGE SCALE GENOMIC DNA]</scope>
    <source>
        <strain evidence="1 2">ZW T0_25</strain>
    </source>
</reference>
<dbReference type="Proteomes" id="UP001254257">
    <property type="component" value="Unassembled WGS sequence"/>
</dbReference>
<gene>
    <name evidence="1" type="ORF">RKE40_14745</name>
</gene>
<sequence>MKLVRAALDSRRGRILLGLLLAWLLWQAWLALHAPSKVADGFPDRQRVNALITLPFIPERFHILIFQRFGRVSGTDGNSVEVRNIDKNQLNAIARYYWVSRIEPLQPGG</sequence>